<dbReference type="InterPro" id="IPR009000">
    <property type="entry name" value="Transl_B-barrel_sf"/>
</dbReference>
<dbReference type="InterPro" id="IPR027417">
    <property type="entry name" value="P-loop_NTPase"/>
</dbReference>
<dbReference type="GO" id="GO:0005525">
    <property type="term" value="F:GTP binding"/>
    <property type="evidence" value="ECO:0007669"/>
    <property type="project" value="InterPro"/>
</dbReference>
<feature type="domain" description="Tr-type G" evidence="3">
    <location>
        <begin position="145"/>
        <end position="390"/>
    </location>
</feature>
<dbReference type="SUPFAM" id="SSF52540">
    <property type="entry name" value="P-loop containing nucleoside triphosphate hydrolases"/>
    <property type="match status" value="1"/>
</dbReference>
<dbReference type="Gene3D" id="3.40.50.300">
    <property type="entry name" value="P-loop containing nucleotide triphosphate hydrolases"/>
    <property type="match status" value="1"/>
</dbReference>
<reference evidence="4" key="1">
    <citation type="submission" date="2024-01" db="EMBL/GenBank/DDBJ databases">
        <authorList>
            <person name="Webb A."/>
        </authorList>
    </citation>
    <scope>NUCLEOTIDE SEQUENCE</scope>
    <source>
        <strain evidence="4">Pm1</strain>
    </source>
</reference>
<dbReference type="Gene3D" id="2.40.30.10">
    <property type="entry name" value="Translation factors"/>
    <property type="match status" value="1"/>
</dbReference>
<evidence type="ECO:0000256" key="1">
    <source>
        <dbReference type="ARBA" id="ARBA00021392"/>
    </source>
</evidence>
<feature type="region of interest" description="Disordered" evidence="2">
    <location>
        <begin position="23"/>
        <end position="43"/>
    </location>
</feature>
<dbReference type="SUPFAM" id="SSF50447">
    <property type="entry name" value="Translation proteins"/>
    <property type="match status" value="1"/>
</dbReference>
<evidence type="ECO:0000313" key="5">
    <source>
        <dbReference type="Proteomes" id="UP001162060"/>
    </source>
</evidence>
<comment type="caution">
    <text evidence="4">The sequence shown here is derived from an EMBL/GenBank/DDBJ whole genome shotgun (WGS) entry which is preliminary data.</text>
</comment>
<feature type="compositionally biased region" description="Basic and acidic residues" evidence="2">
    <location>
        <begin position="30"/>
        <end position="39"/>
    </location>
</feature>
<evidence type="ECO:0000313" key="4">
    <source>
        <dbReference type="EMBL" id="CAK7925267.1"/>
    </source>
</evidence>
<name>A0AAV1TVL1_9STRA</name>
<dbReference type="GO" id="GO:0003924">
    <property type="term" value="F:GTPase activity"/>
    <property type="evidence" value="ECO:0007669"/>
    <property type="project" value="InterPro"/>
</dbReference>
<dbReference type="GO" id="GO:0003746">
    <property type="term" value="F:translation elongation factor activity"/>
    <property type="evidence" value="ECO:0007669"/>
    <property type="project" value="TreeGrafter"/>
</dbReference>
<evidence type="ECO:0000256" key="2">
    <source>
        <dbReference type="SAM" id="MobiDB-lite"/>
    </source>
</evidence>
<dbReference type="PROSITE" id="PS51722">
    <property type="entry name" value="G_TR_2"/>
    <property type="match status" value="1"/>
</dbReference>
<dbReference type="Proteomes" id="UP001162060">
    <property type="component" value="Unassembled WGS sequence"/>
</dbReference>
<evidence type="ECO:0000259" key="3">
    <source>
        <dbReference type="PROSITE" id="PS51722"/>
    </source>
</evidence>
<dbReference type="InterPro" id="IPR000795">
    <property type="entry name" value="T_Tr_GTP-bd_dom"/>
</dbReference>
<dbReference type="InterPro" id="IPR050055">
    <property type="entry name" value="EF-Tu_GTPase"/>
</dbReference>
<dbReference type="PANTHER" id="PTHR43721">
    <property type="entry name" value="ELONGATION FACTOR TU-RELATED"/>
    <property type="match status" value="1"/>
</dbReference>
<proteinExistence type="predicted"/>
<dbReference type="PANTHER" id="PTHR43721:SF9">
    <property type="entry name" value="GTP-BINDING PROTEIN 1"/>
    <property type="match status" value="1"/>
</dbReference>
<accession>A0AAV1TVL1</accession>
<protein>
    <recommendedName>
        <fullName evidence="1">Elongation factor Tu, chloroplastic</fullName>
    </recommendedName>
</protein>
<dbReference type="Pfam" id="PF00009">
    <property type="entry name" value="GTP_EFTU"/>
    <property type="match status" value="1"/>
</dbReference>
<gene>
    <name evidence="4" type="ORF">PM001_LOCUS10417</name>
</gene>
<sequence length="599" mass="65673">MAALLQADVGVAALCRQVRAKCQRPAPRSNDTEPERLPEEVEEGNVEYKQQLLELTPDRLRQLTTQMNWRLNEGGGTAFYELGVRDDGLVLGLSETAVLRSLKALARMCHVVRAKMSLSRFRDGQEAGLIAVRIQITRVLEHNATKRLRIPVIGDFESGKSTLVGVLLSGCLDDGAGLARMQVCRHRHELENGCTSSVSEHTIAVAVDGTFRCMDKFDTCDFGDNDKEEVESQATRRHDTLITLSDLAGHKKYLKSTASGLASHFFDYAMLVIDAARGVQDMTREHVKIAAALNVAIFVVVTKTDQVIGERIQQVLVEVVQLLKAICPSQRVVVAPRSTSSFPDVRTDLLKLASASIVPVFQVSNMSGSGLDVLQAYLSVLEPKHVWSAKTPAEFQVSQAYDIEDLGTVVTGLVRAGTFCVGERMLLGPDTDGQFCDVAVGSIEVRHKAAQSLSAGDTGAVLIRFLSAAQPAHCIRKGTILVHPSVRPLATRQFDAEVHFLPDARTFRENFQAVIHTGHVRQMAKIIRLGISKSAVRDVSMTPPPLVPVPVSTICRFEFMYRPEYIHPDLPLVLREGSAQAVGRVVRALPYYSVSALHI</sequence>
<organism evidence="4 5">
    <name type="scientific">Peronospora matthiolae</name>
    <dbReference type="NCBI Taxonomy" id="2874970"/>
    <lineage>
        <taxon>Eukaryota</taxon>
        <taxon>Sar</taxon>
        <taxon>Stramenopiles</taxon>
        <taxon>Oomycota</taxon>
        <taxon>Peronosporomycetes</taxon>
        <taxon>Peronosporales</taxon>
        <taxon>Peronosporaceae</taxon>
        <taxon>Peronospora</taxon>
    </lineage>
</organism>
<dbReference type="AlphaFoldDB" id="A0AAV1TVL1"/>
<dbReference type="EMBL" id="CAKLBY020000086">
    <property type="protein sequence ID" value="CAK7925267.1"/>
    <property type="molecule type" value="Genomic_DNA"/>
</dbReference>